<dbReference type="SUPFAM" id="SSF51735">
    <property type="entry name" value="NAD(P)-binding Rossmann-fold domains"/>
    <property type="match status" value="1"/>
</dbReference>
<dbReference type="PDB" id="8B6F">
    <property type="method" value="EM"/>
    <property type="resolution" value="2.80 A"/>
    <property type="chains" value="A1=1-362"/>
</dbReference>
<feature type="binding site" evidence="4">
    <location>
        <position position="177"/>
    </location>
    <ligand>
        <name>Zn(2+)</name>
        <dbReference type="ChEBI" id="CHEBI:29105"/>
    </ligand>
</feature>
<dbReference type="InterPro" id="IPR051207">
    <property type="entry name" value="ComplexI_NDUFA9_subunit"/>
</dbReference>
<dbReference type="CDD" id="cd05271">
    <property type="entry name" value="NDUFA9_like_SDR_a"/>
    <property type="match status" value="1"/>
</dbReference>
<dbReference type="EMDB" id="EMD-34373"/>
<dbReference type="InterPro" id="IPR001509">
    <property type="entry name" value="Epimerase_deHydtase"/>
</dbReference>
<name>I7MLH2_TETTS</name>
<evidence type="ECO:0007829" key="4">
    <source>
        <dbReference type="PDB" id="7TGH"/>
    </source>
</evidence>
<organism evidence="2 3">
    <name type="scientific">Tetrahymena thermophila (strain SB210)</name>
    <dbReference type="NCBI Taxonomy" id="312017"/>
    <lineage>
        <taxon>Eukaryota</taxon>
        <taxon>Sar</taxon>
        <taxon>Alveolata</taxon>
        <taxon>Ciliophora</taxon>
        <taxon>Intramacronucleata</taxon>
        <taxon>Oligohymenophorea</taxon>
        <taxon>Hymenostomatida</taxon>
        <taxon>Tetrahymenina</taxon>
        <taxon>Tetrahymenidae</taxon>
        <taxon>Tetrahymena</taxon>
    </lineage>
</organism>
<dbReference type="KEGG" id="tet:TTHERM_00557760"/>
<feature type="binding site" evidence="8">
    <location>
        <position position="201"/>
    </location>
    <ligand>
        <name>NADPH</name>
        <dbReference type="ChEBI" id="CHEBI:57783"/>
        <label>1</label>
    </ligand>
</feature>
<feature type="binding site" evidence="5 6">
    <location>
        <position position="54"/>
    </location>
    <ligand>
        <name>NADPH</name>
        <dbReference type="ChEBI" id="CHEBI:57783"/>
        <label>3</label>
    </ligand>
</feature>
<dbReference type="STRING" id="312017.I7MLH2"/>
<dbReference type="PDB" id="8GYM">
    <property type="method" value="EM"/>
    <property type="resolution" value="2.96 A"/>
    <property type="chains" value="A9/a9=1-362"/>
</dbReference>
<reference evidence="5 6" key="4">
    <citation type="journal article" date="2023" name="Nature">
        <title>Structural basis of mitochondrial membrane bending by the I-II-III&lt;sub&gt;2&lt;/sub&gt;-IV&lt;sub&gt;2&lt;/sub&gt; supercomplex.</title>
        <authorList>
            <person name="Muhleip A."/>
            <person name="Flygaard R.K."/>
            <person name="Baradaran R."/>
            <person name="Haapanen O."/>
            <person name="Gruhl T."/>
            <person name="Tobiasson V."/>
            <person name="Marechal A."/>
            <person name="Sharma V."/>
            <person name="Amunts A."/>
        </authorList>
    </citation>
    <scope>STRUCTURE BY ELECTRON MICROSCOPY (2.80 ANGSTROMS) IN COMPLEX WITH NADPH</scope>
</reference>
<feature type="binding site" evidence="4">
    <location>
        <position position="123"/>
    </location>
    <ligand>
        <name>NADPH</name>
        <dbReference type="ChEBI" id="CHEBI:57783"/>
        <label>2</label>
    </ligand>
</feature>
<feature type="binding site" evidence="4 7">
    <location>
        <position position="179"/>
    </location>
    <ligand>
        <name>NADPH</name>
        <dbReference type="ChEBI" id="CHEBI:57783"/>
        <label>2</label>
    </ligand>
</feature>
<gene>
    <name evidence="2" type="ORF">TTHERM_00557760</name>
</gene>
<reference evidence="3" key="1">
    <citation type="journal article" date="2006" name="PLoS Biol.">
        <title>Macronuclear genome sequence of the ciliate Tetrahymena thermophila, a model eukaryote.</title>
        <authorList>
            <person name="Eisen J.A."/>
            <person name="Coyne R.S."/>
            <person name="Wu M."/>
            <person name="Wu D."/>
            <person name="Thiagarajan M."/>
            <person name="Wortman J.R."/>
            <person name="Badger J.H."/>
            <person name="Ren Q."/>
            <person name="Amedeo P."/>
            <person name="Jones K.M."/>
            <person name="Tallon L.J."/>
            <person name="Delcher A.L."/>
            <person name="Salzberg S.L."/>
            <person name="Silva J.C."/>
            <person name="Haas B.J."/>
            <person name="Majoros W.H."/>
            <person name="Farzad M."/>
            <person name="Carlton J.M."/>
            <person name="Smith R.K. Jr."/>
            <person name="Garg J."/>
            <person name="Pearlman R.E."/>
            <person name="Karrer K.M."/>
            <person name="Sun L."/>
            <person name="Manning G."/>
            <person name="Elde N.C."/>
            <person name="Turkewitz A.P."/>
            <person name="Asai D.J."/>
            <person name="Wilkes D.E."/>
            <person name="Wang Y."/>
            <person name="Cai H."/>
            <person name="Collins K."/>
            <person name="Stewart B.A."/>
            <person name="Lee S.R."/>
            <person name="Wilamowska K."/>
            <person name="Weinberg Z."/>
            <person name="Ruzzo W.L."/>
            <person name="Wloga D."/>
            <person name="Gaertig J."/>
            <person name="Frankel J."/>
            <person name="Tsao C.-C."/>
            <person name="Gorovsky M.A."/>
            <person name="Keeling P.J."/>
            <person name="Waller R.F."/>
            <person name="Patron N.J."/>
            <person name="Cherry J.M."/>
            <person name="Stover N.A."/>
            <person name="Krieger C.J."/>
            <person name="del Toro C."/>
            <person name="Ryder H.F."/>
            <person name="Williamson S.C."/>
            <person name="Barbeau R.A."/>
            <person name="Hamilton E.P."/>
            <person name="Orias E."/>
        </authorList>
    </citation>
    <scope>NUCLEOTIDE SEQUENCE [LARGE SCALE GENOMIC DNA]</scope>
    <source>
        <strain evidence="3">SB210</strain>
    </source>
</reference>
<keyword evidence="4" id="KW-0862">Zinc</keyword>
<reference evidence="7 8" key="3">
    <citation type="journal article" date="2023" name="Nat. Commun.">
        <title>Structures of Tetrahymena thermophila respiratory megacomplexes on the tubular mitochondrial cristae.</title>
        <authorList>
            <person name="Han F."/>
            <person name="Hu Y."/>
            <person name="Wu M."/>
            <person name="He Z."/>
            <person name="Tian H."/>
            <person name="Zhou L."/>
        </authorList>
    </citation>
    <scope>STRUCTURE BY ELECTRON MICROSCOPY (2.96 ANGSTROMS) IN COMPLEX WITH NADPH</scope>
</reference>
<feature type="binding site" evidence="4 7">
    <location>
        <position position="75"/>
    </location>
    <ligand>
        <name>NADPH</name>
        <dbReference type="ChEBI" id="CHEBI:57783"/>
        <label>2</label>
    </ligand>
</feature>
<feature type="binding site" evidence="7">
    <location>
        <position position="49"/>
    </location>
    <ligand>
        <name>NADPH</name>
        <dbReference type="ChEBI" id="CHEBI:57783"/>
        <label>2</label>
    </ligand>
</feature>
<keyword evidence="4 5" id="KW-0002">3D-structure</keyword>
<evidence type="ECO:0007829" key="5">
    <source>
        <dbReference type="PDB" id="8B6F"/>
    </source>
</evidence>
<dbReference type="GO" id="GO:0044877">
    <property type="term" value="F:protein-containing complex binding"/>
    <property type="evidence" value="ECO:0007669"/>
    <property type="project" value="TreeGrafter"/>
</dbReference>
<feature type="binding site" evidence="7">
    <location>
        <position position="122"/>
    </location>
    <ligand>
        <name>NADPH</name>
        <dbReference type="ChEBI" id="CHEBI:57783"/>
        <label>2</label>
    </ligand>
</feature>
<feature type="binding site" evidence="4 7">
    <location>
        <position position="126"/>
    </location>
    <ligand>
        <name>NADPH</name>
        <dbReference type="ChEBI" id="CHEBI:57783"/>
        <label>2</label>
    </ligand>
</feature>
<protein>
    <submittedName>
        <fullName evidence="2">NAD-dependent epimerase/dehydratase family protein</fullName>
    </submittedName>
</protein>
<keyword evidence="3" id="KW-1185">Reference proteome</keyword>
<dbReference type="EMDB" id="EMD-34403"/>
<feature type="binding site" evidence="4 7">
    <location>
        <position position="201"/>
    </location>
    <ligand>
        <name>NADPH</name>
        <dbReference type="ChEBI" id="CHEBI:57783"/>
        <label>2</label>
    </ligand>
</feature>
<evidence type="ECO:0007829" key="8">
    <source>
        <dbReference type="PDB" id="8GZU"/>
    </source>
</evidence>
<dbReference type="EMDB" id="EMD-15865"/>
<feature type="binding site" evidence="4">
    <location>
        <position position="181"/>
    </location>
    <ligand>
        <name>Zn(2+)</name>
        <dbReference type="ChEBI" id="CHEBI:29105"/>
    </ligand>
</feature>
<feature type="binding site" evidence="4 7">
    <location>
        <position position="54"/>
    </location>
    <ligand>
        <name>NADPH</name>
        <dbReference type="ChEBI" id="CHEBI:57783"/>
        <label>2</label>
    </ligand>
</feature>
<dbReference type="RefSeq" id="XP_001022340.2">
    <property type="nucleotide sequence ID" value="XM_001022340.2"/>
</dbReference>
<keyword evidence="4 5" id="KW-0547">Nucleotide-binding</keyword>
<feature type="binding site" evidence="8">
    <location>
        <position position="124"/>
    </location>
    <ligand>
        <name>NADPH</name>
        <dbReference type="ChEBI" id="CHEBI:57783"/>
        <label>1</label>
    </ligand>
</feature>
<dbReference type="eggNOG" id="KOG2865">
    <property type="taxonomic scope" value="Eukaryota"/>
</dbReference>
<feature type="binding site" evidence="4 7">
    <location>
        <position position="124"/>
    </location>
    <ligand>
        <name>NADPH</name>
        <dbReference type="ChEBI" id="CHEBI:57783"/>
        <label>2</label>
    </ligand>
</feature>
<dbReference type="GeneID" id="7828071"/>
<dbReference type="PDB" id="8BQS">
    <property type="method" value="EM"/>
    <property type="resolution" value="2.90 A"/>
    <property type="chains" value="A1=1-362"/>
</dbReference>
<feature type="binding site" evidence="5 6">
    <location>
        <position position="53"/>
    </location>
    <ligand>
        <name>NADPH</name>
        <dbReference type="ChEBI" id="CHEBI:57783"/>
        <label>3</label>
    </ligand>
</feature>
<feature type="binding site" evidence="8">
    <location>
        <position position="51"/>
    </location>
    <ligand>
        <name>NADPH</name>
        <dbReference type="ChEBI" id="CHEBI:57783"/>
        <label>1</label>
    </ligand>
</feature>
<dbReference type="InterPro" id="IPR036291">
    <property type="entry name" value="NAD(P)-bd_dom_sf"/>
</dbReference>
<keyword evidence="4" id="KW-0479">Metal-binding</keyword>
<dbReference type="PANTHER" id="PTHR12126">
    <property type="entry name" value="NADH-UBIQUINONE OXIDOREDUCTASE 39 KDA SUBUNIT-RELATED"/>
    <property type="match status" value="1"/>
</dbReference>
<accession>I7MLH2</accession>
<evidence type="ECO:0000313" key="2">
    <source>
        <dbReference type="EMBL" id="EAS02095.2"/>
    </source>
</evidence>
<feature type="binding site" evidence="8">
    <location>
        <position position="122"/>
    </location>
    <ligand>
        <name>NADPH</name>
        <dbReference type="ChEBI" id="CHEBI:57783"/>
        <label>1</label>
    </ligand>
</feature>
<dbReference type="Gene3D" id="3.40.50.720">
    <property type="entry name" value="NAD(P)-binding Rossmann-like Domain"/>
    <property type="match status" value="1"/>
</dbReference>
<feature type="binding site" evidence="4 7">
    <location>
        <position position="207"/>
    </location>
    <ligand>
        <name>NADPH</name>
        <dbReference type="ChEBI" id="CHEBI:57783"/>
        <label>2</label>
    </ligand>
</feature>
<dbReference type="PDB" id="8GZU">
    <property type="method" value="EM"/>
    <property type="resolution" value="4.18 A"/>
    <property type="chains" value="A9/a9=1-362"/>
</dbReference>
<feature type="binding site" evidence="8">
    <location>
        <position position="55"/>
    </location>
    <ligand>
        <name>NADPH</name>
        <dbReference type="ChEBI" id="CHEBI:57783"/>
        <label>1</label>
    </ligand>
</feature>
<dbReference type="PDB" id="7TGH">
    <property type="method" value="EM"/>
    <property type="resolution" value="2.60 A"/>
    <property type="chains" value="A9=1-362"/>
</dbReference>
<dbReference type="AlphaFoldDB" id="I7MLH2"/>
<reference evidence="4" key="2">
    <citation type="journal article" date="2022" name="Science">
        <title>Structures of &lt;i&gt;Tetrahymena&lt;/i&gt;'s respiratory chain reveal the diversity of eukaryotic core metabolism.</title>
        <authorList>
            <person name="Zhou L."/>
            <person name="Maldonado M."/>
            <person name="Padavannil A."/>
            <person name="Guo F."/>
            <person name="Letts J.A."/>
        </authorList>
    </citation>
    <scope>STRUCTURE BY ELECTRON MICROSCOPY (2.60 ANGSTROMS) IN COMPLEX WITH NADPH AND ZN(2+)</scope>
</reference>
<feature type="binding site" evidence="8">
    <location>
        <position position="53"/>
    </location>
    <ligand>
        <name>NADPH</name>
        <dbReference type="ChEBI" id="CHEBI:57783"/>
        <label>1</label>
    </ligand>
</feature>
<feature type="binding site" evidence="8">
    <location>
        <position position="49"/>
    </location>
    <ligand>
        <name>NADPH</name>
        <dbReference type="ChEBI" id="CHEBI:57783"/>
        <label>1</label>
    </ligand>
</feature>
<evidence type="ECO:0000259" key="1">
    <source>
        <dbReference type="Pfam" id="PF01370"/>
    </source>
</evidence>
<evidence type="ECO:0000313" key="3">
    <source>
        <dbReference type="Proteomes" id="UP000009168"/>
    </source>
</evidence>
<feature type="domain" description="NAD-dependent epimerase/dehydratase" evidence="1">
    <location>
        <begin position="46"/>
        <end position="262"/>
    </location>
</feature>
<feature type="binding site" evidence="4 7">
    <location>
        <position position="51"/>
    </location>
    <ligand>
        <name>NADPH</name>
        <dbReference type="ChEBI" id="CHEBI:57783"/>
        <label>2</label>
    </ligand>
</feature>
<dbReference type="EMDB" id="EMD-25882"/>
<dbReference type="PANTHER" id="PTHR12126:SF11">
    <property type="entry name" value="NADH DEHYDROGENASE [UBIQUINONE] 1 ALPHA SUBCOMPLEX SUBUNIT 9, MITOCHONDRIAL"/>
    <property type="match status" value="1"/>
</dbReference>
<dbReference type="OrthoDB" id="310147at2759"/>
<feature type="binding site" evidence="5 6">
    <location>
        <position position="126"/>
    </location>
    <ligand>
        <name>NADPH</name>
        <dbReference type="ChEBI" id="CHEBI:57783"/>
        <label>3</label>
    </ligand>
</feature>
<dbReference type="EMDB" id="EMD-16184"/>
<dbReference type="InParanoid" id="I7MLH2"/>
<feature type="binding site" evidence="8">
    <location>
        <position position="54"/>
    </location>
    <ligand>
        <name>NADPH</name>
        <dbReference type="ChEBI" id="CHEBI:57783"/>
        <label>1</label>
    </ligand>
</feature>
<evidence type="ECO:0007829" key="7">
    <source>
        <dbReference type="PDB" id="8GYM"/>
    </source>
</evidence>
<dbReference type="Pfam" id="PF01370">
    <property type="entry name" value="Epimerase"/>
    <property type="match status" value="1"/>
</dbReference>
<proteinExistence type="evidence at protein level"/>
<dbReference type="GO" id="GO:0005739">
    <property type="term" value="C:mitochondrion"/>
    <property type="evidence" value="ECO:0007669"/>
    <property type="project" value="TreeGrafter"/>
</dbReference>
<sequence length="362" mass="41320">MIGKTQQRLNKCLIQVIQKQFSQQRSTQLKFYDGGNRQSISGIRATIFGATGFMGPYIGAALGYIGSDVIFPHNHVYAYDDYVKELKLCAGSGQSYIMRHFNYDDDNMYDMAIKNSNVVINLVGSRLQNKNFQKAAYANIHVAKKIAEACARNPNVRRLIHFSAAGADTKSPSPDLHTKFHGEEAVLNAFPNATIFRPCTVYGMQDYFIRHWIKERDWWYHFNIVTDDCTAKRQPILINDVAQCVLNALKLQESAGQIYELGGPHVYSRLEVFEMLANLSGRPPKLAHIPHDIALKITQNFYNWEFFNMEKVIKDKLDLIVTGKHKTISDLYVQPVSFPQGAEQFIDDVRYRGVETHDNLEK</sequence>
<feature type="binding site" evidence="5 6">
    <location>
        <position position="75"/>
    </location>
    <ligand>
        <name>NADPH</name>
        <dbReference type="ChEBI" id="CHEBI:57783"/>
        <label>3</label>
    </ligand>
</feature>
<feature type="binding site" evidence="4 7">
    <location>
        <position position="53"/>
    </location>
    <ligand>
        <name>NADPH</name>
        <dbReference type="ChEBI" id="CHEBI:57783"/>
        <label>2</label>
    </ligand>
</feature>
<dbReference type="Proteomes" id="UP000009168">
    <property type="component" value="Unassembled WGS sequence"/>
</dbReference>
<feature type="binding site" evidence="5 6">
    <location>
        <position position="207"/>
    </location>
    <ligand>
        <name>NADPH</name>
        <dbReference type="ChEBI" id="CHEBI:57783"/>
        <label>3</label>
    </ligand>
</feature>
<evidence type="ECO:0007829" key="6">
    <source>
        <dbReference type="PDB" id="8BQS"/>
    </source>
</evidence>
<dbReference type="EMBL" id="GG662547">
    <property type="protein sequence ID" value="EAS02095.2"/>
    <property type="molecule type" value="Genomic_DNA"/>
</dbReference>